<proteinExistence type="predicted"/>
<dbReference type="EMBL" id="LZYO01000164">
    <property type="protein sequence ID" value="ODH27245.1"/>
    <property type="molecule type" value="Genomic_DNA"/>
</dbReference>
<organism evidence="1 2">
    <name type="scientific">Paracoccidioides brasiliensis</name>
    <dbReference type="NCBI Taxonomy" id="121759"/>
    <lineage>
        <taxon>Eukaryota</taxon>
        <taxon>Fungi</taxon>
        <taxon>Dikarya</taxon>
        <taxon>Ascomycota</taxon>
        <taxon>Pezizomycotina</taxon>
        <taxon>Eurotiomycetes</taxon>
        <taxon>Eurotiomycetidae</taxon>
        <taxon>Onygenales</taxon>
        <taxon>Ajellomycetaceae</taxon>
        <taxon>Paracoccidioides</taxon>
    </lineage>
</organism>
<protein>
    <submittedName>
        <fullName evidence="1">Uncharacterized protein</fullName>
    </submittedName>
</protein>
<dbReference type="OMA" id="CVRSEFC"/>
<comment type="caution">
    <text evidence="1">The sequence shown here is derived from an EMBL/GenBank/DDBJ whole genome shotgun (WGS) entry which is preliminary data.</text>
</comment>
<sequence>MAPFLKTASLAVLALLTASATVSANPAPATNVGRRYQSCGGHVVRPKPCPLGYICIDDPRVPGCGMACDRPGICVRSEFCGGIAGIPCPQGKICYDNPTDDCDPKKGGADCGGICV</sequence>
<reference evidence="1 2" key="1">
    <citation type="submission" date="2016-06" db="EMBL/GenBank/DDBJ databases">
        <authorList>
            <person name="Kjaerup R.B."/>
            <person name="Dalgaard T.S."/>
            <person name="Juul-Madsen H.R."/>
        </authorList>
    </citation>
    <scope>NUCLEOTIDE SEQUENCE [LARGE SCALE GENOMIC DNA]</scope>
    <source>
        <strain evidence="1 2">Pb300</strain>
    </source>
</reference>
<accession>A0A1D2JDP9</accession>
<dbReference type="AlphaFoldDB" id="A0A1D2JDP9"/>
<dbReference type="Proteomes" id="UP000242814">
    <property type="component" value="Unassembled WGS sequence"/>
</dbReference>
<evidence type="ECO:0000313" key="1">
    <source>
        <dbReference type="EMBL" id="ODH27245.1"/>
    </source>
</evidence>
<gene>
    <name evidence="1" type="ORF">ACO22_04242</name>
</gene>
<evidence type="ECO:0000313" key="2">
    <source>
        <dbReference type="Proteomes" id="UP000242814"/>
    </source>
</evidence>
<name>A0A1D2JDP9_PARBR</name>
<dbReference type="OrthoDB" id="3799394at2759"/>
<dbReference type="VEuPathDB" id="FungiDB:PADG_08415"/>
<dbReference type="VEuPathDB" id="FungiDB:PABG_07343"/>